<dbReference type="STRING" id="188477.A0A3S1H300"/>
<dbReference type="OrthoDB" id="5987909at2759"/>
<evidence type="ECO:0000256" key="10">
    <source>
        <dbReference type="RuleBase" id="RU046427"/>
    </source>
</evidence>
<evidence type="ECO:0000259" key="11">
    <source>
        <dbReference type="PROSITE" id="PS50262"/>
    </source>
</evidence>
<evidence type="ECO:0000256" key="6">
    <source>
        <dbReference type="ARBA" id="ARBA00023136"/>
    </source>
</evidence>
<keyword evidence="6 10" id="KW-0472">Membrane</keyword>
<accession>A0A3S1H300</accession>
<feature type="transmembrane region" description="Helical" evidence="10">
    <location>
        <begin position="77"/>
        <end position="98"/>
    </location>
</feature>
<name>A0A3S1H300_ELYCH</name>
<keyword evidence="7 10" id="KW-0675">Receptor</keyword>
<evidence type="ECO:0000256" key="9">
    <source>
        <dbReference type="ARBA" id="ARBA00023224"/>
    </source>
</evidence>
<dbReference type="PANTHER" id="PTHR24244">
    <property type="entry name" value="NEUROPEPTIDE S RECEPTOR"/>
    <property type="match status" value="1"/>
</dbReference>
<comment type="subcellular location">
    <subcellularLocation>
        <location evidence="1 10">Cell membrane</location>
        <topology evidence="1 10">Multi-pass membrane protein</topology>
    </subcellularLocation>
</comment>
<dbReference type="InterPro" id="IPR001817">
    <property type="entry name" value="Vasoprsn_rcpt"/>
</dbReference>
<keyword evidence="9 10" id="KW-0807">Transducer</keyword>
<gene>
    <name evidence="12" type="ORF">EGW08_021032</name>
</gene>
<proteinExistence type="inferred from homology"/>
<evidence type="ECO:0000256" key="2">
    <source>
        <dbReference type="ARBA" id="ARBA00022475"/>
    </source>
</evidence>
<keyword evidence="5 10" id="KW-0297">G-protein coupled receptor</keyword>
<dbReference type="AlphaFoldDB" id="A0A3S1H300"/>
<dbReference type="EMBL" id="RQTK01001256">
    <property type="protein sequence ID" value="RUS71207.1"/>
    <property type="molecule type" value="Genomic_DNA"/>
</dbReference>
<dbReference type="InterPro" id="IPR000276">
    <property type="entry name" value="GPCR_Rhodpsn"/>
</dbReference>
<dbReference type="InterPro" id="IPR017452">
    <property type="entry name" value="GPCR_Rhodpsn_7TM"/>
</dbReference>
<dbReference type="Gene3D" id="1.20.1070.10">
    <property type="entry name" value="Rhodopsin 7-helix transmembrane proteins"/>
    <property type="match status" value="1"/>
</dbReference>
<evidence type="ECO:0000256" key="7">
    <source>
        <dbReference type="ARBA" id="ARBA00023170"/>
    </source>
</evidence>
<feature type="transmembrane region" description="Helical" evidence="10">
    <location>
        <begin position="266"/>
        <end position="284"/>
    </location>
</feature>
<dbReference type="InterPro" id="IPR027294">
    <property type="entry name" value="NPS_rcpt"/>
</dbReference>
<comment type="similarity">
    <text evidence="10">Belongs to the G-protein coupled receptor 1 family. Vasopressin/oxytocin receptor subfamily.</text>
</comment>
<evidence type="ECO:0000313" key="12">
    <source>
        <dbReference type="EMBL" id="RUS71207.1"/>
    </source>
</evidence>
<sequence>MATMLDDGCEFAINGSYGPNGSKCAGMEHQGGLPEYYKDVQITFLVFLLFFIVIGNIIVLAAISLSRERRRSRMNFFIMHLALCDLLTGPLIVLVDIITKLTGHWYAGEAMCKLLKFSQVTVAYSSTYMLVALSVDRLDAVARPLHFNGSCKHHSLNSLYMLLSMEIRNKKKLRGIYDRFNKRQWVLYLILVALSIFFIPACIILVCYVAIVVVIFNSSDLSNSVNRGSKLKDTGKIKAMFKSVEIVSCQSSRGVIPQAKIRTIKMTFIIVFVFILCWSPYFVFNLCSVFGALPNTATVQKVTIFIQSLAPLNSAANPLIYGVFSTRICRFLRRAPVIKKMSDSCLKSCCLSSSATTQSHSTPNKGSLGDYTSMTETDDFRFVVEPS</sequence>
<dbReference type="Proteomes" id="UP000271974">
    <property type="component" value="Unassembled WGS sequence"/>
</dbReference>
<dbReference type="PANTHER" id="PTHR24244:SF1">
    <property type="entry name" value="G-PROTEIN COUPLED RECEPTORS FAMILY 1 PROFILE DOMAIN-CONTAINING PROTEIN"/>
    <property type="match status" value="1"/>
</dbReference>
<evidence type="ECO:0000256" key="1">
    <source>
        <dbReference type="ARBA" id="ARBA00004651"/>
    </source>
</evidence>
<keyword evidence="2" id="KW-1003">Cell membrane</keyword>
<evidence type="ECO:0000256" key="5">
    <source>
        <dbReference type="ARBA" id="ARBA00023040"/>
    </source>
</evidence>
<comment type="caution">
    <text evidence="12">The sequence shown here is derived from an EMBL/GenBank/DDBJ whole genome shotgun (WGS) entry which is preliminary data.</text>
</comment>
<dbReference type="GO" id="GO:0005000">
    <property type="term" value="F:vasopressin receptor activity"/>
    <property type="evidence" value="ECO:0007669"/>
    <property type="project" value="InterPro"/>
</dbReference>
<keyword evidence="8 10" id="KW-0325">Glycoprotein</keyword>
<comment type="caution">
    <text evidence="10">Lacks conserved residue(s) required for the propagation of feature annotation.</text>
</comment>
<keyword evidence="13" id="KW-1185">Reference proteome</keyword>
<protein>
    <recommendedName>
        <fullName evidence="11">G-protein coupled receptors family 1 profile domain-containing protein</fullName>
    </recommendedName>
</protein>
<evidence type="ECO:0000256" key="4">
    <source>
        <dbReference type="ARBA" id="ARBA00022989"/>
    </source>
</evidence>
<keyword evidence="4 10" id="KW-1133">Transmembrane helix</keyword>
<reference evidence="12 13" key="1">
    <citation type="submission" date="2019-01" db="EMBL/GenBank/DDBJ databases">
        <title>A draft genome assembly of the solar-powered sea slug Elysia chlorotica.</title>
        <authorList>
            <person name="Cai H."/>
            <person name="Li Q."/>
            <person name="Fang X."/>
            <person name="Li J."/>
            <person name="Curtis N.E."/>
            <person name="Altenburger A."/>
            <person name="Shibata T."/>
            <person name="Feng M."/>
            <person name="Maeda T."/>
            <person name="Schwartz J.A."/>
            <person name="Shigenobu S."/>
            <person name="Lundholm N."/>
            <person name="Nishiyama T."/>
            <person name="Yang H."/>
            <person name="Hasebe M."/>
            <person name="Li S."/>
            <person name="Pierce S.K."/>
            <person name="Wang J."/>
        </authorList>
    </citation>
    <scope>NUCLEOTIDE SEQUENCE [LARGE SCALE GENOMIC DNA]</scope>
    <source>
        <strain evidence="12">EC2010</strain>
        <tissue evidence="12">Whole organism of an adult</tissue>
    </source>
</reference>
<feature type="domain" description="G-protein coupled receptors family 1 profile" evidence="11">
    <location>
        <begin position="55"/>
        <end position="321"/>
    </location>
</feature>
<evidence type="ECO:0000256" key="3">
    <source>
        <dbReference type="ARBA" id="ARBA00022692"/>
    </source>
</evidence>
<organism evidence="12 13">
    <name type="scientific">Elysia chlorotica</name>
    <name type="common">Eastern emerald elysia</name>
    <name type="synonym">Sea slug</name>
    <dbReference type="NCBI Taxonomy" id="188477"/>
    <lineage>
        <taxon>Eukaryota</taxon>
        <taxon>Metazoa</taxon>
        <taxon>Spiralia</taxon>
        <taxon>Lophotrochozoa</taxon>
        <taxon>Mollusca</taxon>
        <taxon>Gastropoda</taxon>
        <taxon>Heterobranchia</taxon>
        <taxon>Euthyneura</taxon>
        <taxon>Panpulmonata</taxon>
        <taxon>Sacoglossa</taxon>
        <taxon>Placobranchoidea</taxon>
        <taxon>Plakobranchidae</taxon>
        <taxon>Elysia</taxon>
    </lineage>
</organism>
<dbReference type="SUPFAM" id="SSF81321">
    <property type="entry name" value="Family A G protein-coupled receptor-like"/>
    <property type="match status" value="1"/>
</dbReference>
<feature type="transmembrane region" description="Helical" evidence="10">
    <location>
        <begin position="185"/>
        <end position="216"/>
    </location>
</feature>
<evidence type="ECO:0000313" key="13">
    <source>
        <dbReference type="Proteomes" id="UP000271974"/>
    </source>
</evidence>
<dbReference type="PROSITE" id="PS50262">
    <property type="entry name" value="G_PROTEIN_RECEP_F1_2"/>
    <property type="match status" value="1"/>
</dbReference>
<dbReference type="PRINTS" id="PR00237">
    <property type="entry name" value="GPCRRHODOPSN"/>
</dbReference>
<dbReference type="GO" id="GO:0008188">
    <property type="term" value="F:neuropeptide receptor activity"/>
    <property type="evidence" value="ECO:0007669"/>
    <property type="project" value="InterPro"/>
</dbReference>
<dbReference type="PRINTS" id="PR00896">
    <property type="entry name" value="VASOPRESSINR"/>
</dbReference>
<dbReference type="GO" id="GO:0005886">
    <property type="term" value="C:plasma membrane"/>
    <property type="evidence" value="ECO:0007669"/>
    <property type="project" value="UniProtKB-SubCell"/>
</dbReference>
<feature type="transmembrane region" description="Helical" evidence="10">
    <location>
        <begin position="304"/>
        <end position="324"/>
    </location>
</feature>
<keyword evidence="3 10" id="KW-0812">Transmembrane</keyword>
<dbReference type="Pfam" id="PF00001">
    <property type="entry name" value="7tm_1"/>
    <property type="match status" value="2"/>
</dbReference>
<evidence type="ECO:0000256" key="8">
    <source>
        <dbReference type="ARBA" id="ARBA00023180"/>
    </source>
</evidence>
<feature type="transmembrane region" description="Helical" evidence="10">
    <location>
        <begin position="42"/>
        <end position="65"/>
    </location>
</feature>